<dbReference type="OrthoDB" id="3829168at2"/>
<comment type="caution">
    <text evidence="1">The sequence shown here is derived from an EMBL/GenBank/DDBJ whole genome shotgun (WGS) entry which is preliminary data.</text>
</comment>
<dbReference type="Gene3D" id="1.10.287.1060">
    <property type="entry name" value="ESAT-6-like"/>
    <property type="match status" value="1"/>
</dbReference>
<keyword evidence="2" id="KW-1185">Reference proteome</keyword>
<dbReference type="AlphaFoldDB" id="A0A4R0H3D1"/>
<evidence type="ECO:0000313" key="1">
    <source>
        <dbReference type="EMBL" id="TCC04233.1"/>
    </source>
</evidence>
<dbReference type="SUPFAM" id="SSF140453">
    <property type="entry name" value="EsxAB dimer-like"/>
    <property type="match status" value="1"/>
</dbReference>
<dbReference type="RefSeq" id="WP_131345310.1">
    <property type="nucleotide sequence ID" value="NZ_SJJZ01000004.1"/>
</dbReference>
<dbReference type="EMBL" id="SJJZ01000004">
    <property type="protein sequence ID" value="TCC04233.1"/>
    <property type="molecule type" value="Genomic_DNA"/>
</dbReference>
<reference evidence="1 2" key="1">
    <citation type="submission" date="2019-02" db="EMBL/GenBank/DDBJ databases">
        <title>Kribbella capetownensis sp. nov. and Kribbella speibonae sp. nov., isolated from soil.</title>
        <authorList>
            <person name="Curtis S.M."/>
            <person name="Norton I."/>
            <person name="Everest G.J."/>
            <person name="Meyers P.R."/>
        </authorList>
    </citation>
    <scope>NUCLEOTIDE SEQUENCE [LARGE SCALE GENOMIC DNA]</scope>
    <source>
        <strain evidence="1 2">KCTC 29219</strain>
    </source>
</reference>
<evidence type="ECO:0000313" key="2">
    <source>
        <dbReference type="Proteomes" id="UP000292346"/>
    </source>
</evidence>
<dbReference type="InterPro" id="IPR036689">
    <property type="entry name" value="ESAT-6-like_sf"/>
</dbReference>
<accession>A0A4R0H3D1</accession>
<protein>
    <submittedName>
        <fullName evidence="1">Uncharacterized protein</fullName>
    </submittedName>
</protein>
<organism evidence="1 2">
    <name type="scientific">Kribbella soli</name>
    <dbReference type="NCBI Taxonomy" id="1124743"/>
    <lineage>
        <taxon>Bacteria</taxon>
        <taxon>Bacillati</taxon>
        <taxon>Actinomycetota</taxon>
        <taxon>Actinomycetes</taxon>
        <taxon>Propionibacteriales</taxon>
        <taxon>Kribbellaceae</taxon>
        <taxon>Kribbella</taxon>
    </lineage>
</organism>
<sequence length="107" mass="11392">MAGVETELQRMQRTAHEAATIGDNLKAVMTALDNAMGGLTPMDGQIKNVFWQGHNNHLDAVGRLCAKLHQMSEGITTSKNGYESEDTGSQAAFTQVGSGTALDVTKL</sequence>
<gene>
    <name evidence="1" type="ORF">E0H45_34710</name>
</gene>
<dbReference type="Proteomes" id="UP000292346">
    <property type="component" value="Unassembled WGS sequence"/>
</dbReference>
<proteinExistence type="predicted"/>
<name>A0A4R0H3D1_9ACTN</name>